<keyword evidence="2" id="KW-0547">Nucleotide-binding</keyword>
<dbReference type="Proteomes" id="UP001183226">
    <property type="component" value="Unassembled WGS sequence"/>
</dbReference>
<dbReference type="EMBL" id="JAVREK010000011">
    <property type="protein sequence ID" value="MDT0302934.1"/>
    <property type="molecule type" value="Genomic_DNA"/>
</dbReference>
<sequence length="214" mass="24031">MPDPIIRVEDLTDDYDPYLVDESREQAAKRITKQIPLRYKDATADHPDIAQWVRDIVTHAVTEQRGVCVAVESGPSLTLLGPTGTGKTHLAYGAMNALAASGVRLRWEMSTAADIYARLRPRHQVDSEAEFREIAGAPLLVIDDLGAAKDSEWTEEINYRLINHRYERVMPTLITSNVPVNELKTKLGERVNSRLREMTSRVVLEGQDRRGRAA</sequence>
<dbReference type="GO" id="GO:0005524">
    <property type="term" value="F:ATP binding"/>
    <property type="evidence" value="ECO:0007669"/>
    <property type="project" value="UniProtKB-KW"/>
</dbReference>
<protein>
    <submittedName>
        <fullName evidence="2">ATP-binding protein</fullName>
    </submittedName>
</protein>
<name>A0ABU2KUH6_9ACTN</name>
<dbReference type="SUPFAM" id="SSF52540">
    <property type="entry name" value="P-loop containing nucleoside triphosphate hydrolases"/>
    <property type="match status" value="1"/>
</dbReference>
<comment type="caution">
    <text evidence="2">The sequence shown here is derived from an EMBL/GenBank/DDBJ whole genome shotgun (WGS) entry which is preliminary data.</text>
</comment>
<accession>A0ABU2KUH6</accession>
<feature type="domain" description="AAA+ ATPase" evidence="1">
    <location>
        <begin position="73"/>
        <end position="209"/>
    </location>
</feature>
<evidence type="ECO:0000313" key="3">
    <source>
        <dbReference type="Proteomes" id="UP001183226"/>
    </source>
</evidence>
<evidence type="ECO:0000259" key="1">
    <source>
        <dbReference type="SMART" id="SM00382"/>
    </source>
</evidence>
<dbReference type="SMART" id="SM00382">
    <property type="entry name" value="AAA"/>
    <property type="match status" value="1"/>
</dbReference>
<evidence type="ECO:0000313" key="2">
    <source>
        <dbReference type="EMBL" id="MDT0302934.1"/>
    </source>
</evidence>
<proteinExistence type="predicted"/>
<dbReference type="InterPro" id="IPR002611">
    <property type="entry name" value="IstB_ATP-bd"/>
</dbReference>
<keyword evidence="3" id="KW-1185">Reference proteome</keyword>
<reference evidence="3" key="1">
    <citation type="submission" date="2023-07" db="EMBL/GenBank/DDBJ databases">
        <title>30 novel species of actinomycetes from the DSMZ collection.</title>
        <authorList>
            <person name="Nouioui I."/>
        </authorList>
    </citation>
    <scope>NUCLEOTIDE SEQUENCE [LARGE SCALE GENOMIC DNA]</scope>
    <source>
        <strain evidence="3">DSM 45055</strain>
    </source>
</reference>
<dbReference type="PANTHER" id="PTHR30050">
    <property type="entry name" value="CHROMOSOMAL REPLICATION INITIATOR PROTEIN DNAA"/>
    <property type="match status" value="1"/>
</dbReference>
<keyword evidence="2" id="KW-0067">ATP-binding</keyword>
<dbReference type="Gene3D" id="3.40.50.300">
    <property type="entry name" value="P-loop containing nucleotide triphosphate hydrolases"/>
    <property type="match status" value="1"/>
</dbReference>
<dbReference type="Pfam" id="PF01695">
    <property type="entry name" value="IstB_IS21"/>
    <property type="match status" value="1"/>
</dbReference>
<dbReference type="CDD" id="cd00009">
    <property type="entry name" value="AAA"/>
    <property type="match status" value="1"/>
</dbReference>
<dbReference type="PANTHER" id="PTHR30050:SF4">
    <property type="entry name" value="ATP-BINDING PROTEIN RV3427C IN INSERTION SEQUENCE-RELATED"/>
    <property type="match status" value="1"/>
</dbReference>
<dbReference type="RefSeq" id="WP_311545418.1">
    <property type="nucleotide sequence ID" value="NZ_JAVREK010000011.1"/>
</dbReference>
<dbReference type="InterPro" id="IPR027417">
    <property type="entry name" value="P-loop_NTPase"/>
</dbReference>
<gene>
    <name evidence="2" type="ORF">RM446_12495</name>
</gene>
<dbReference type="InterPro" id="IPR003593">
    <property type="entry name" value="AAA+_ATPase"/>
</dbReference>
<organism evidence="2 3">
    <name type="scientific">Streptomonospora wellingtoniae</name>
    <dbReference type="NCBI Taxonomy" id="3075544"/>
    <lineage>
        <taxon>Bacteria</taxon>
        <taxon>Bacillati</taxon>
        <taxon>Actinomycetota</taxon>
        <taxon>Actinomycetes</taxon>
        <taxon>Streptosporangiales</taxon>
        <taxon>Nocardiopsidaceae</taxon>
        <taxon>Streptomonospora</taxon>
    </lineage>
</organism>